<gene>
    <name evidence="9" type="ORF">JN00_0573</name>
</gene>
<keyword evidence="2" id="KW-0548">Nucleotidyltransferase</keyword>
<dbReference type="EC" id="2.7.7.108" evidence="5"/>
<keyword evidence="1" id="KW-0808">Transferase</keyword>
<evidence type="ECO:0000313" key="10">
    <source>
        <dbReference type="Proteomes" id="UP000267246"/>
    </source>
</evidence>
<evidence type="ECO:0000256" key="4">
    <source>
        <dbReference type="ARBA" id="ARBA00022840"/>
    </source>
</evidence>
<organism evidence="9 10">
    <name type="scientific">Metamycoplasma subdolum</name>
    <dbReference type="NCBI Taxonomy" id="92407"/>
    <lineage>
        <taxon>Bacteria</taxon>
        <taxon>Bacillati</taxon>
        <taxon>Mycoplasmatota</taxon>
        <taxon>Mycoplasmoidales</taxon>
        <taxon>Metamycoplasmataceae</taxon>
        <taxon>Metamycoplasma</taxon>
    </lineage>
</organism>
<dbReference type="InterPro" id="IPR036597">
    <property type="entry name" value="Fido-like_dom_sf"/>
</dbReference>
<comment type="caution">
    <text evidence="9">The sequence shown here is derived from an EMBL/GenBank/DDBJ whole genome shotgun (WGS) entry which is preliminary data.</text>
</comment>
<dbReference type="GO" id="GO:0051302">
    <property type="term" value="P:regulation of cell division"/>
    <property type="evidence" value="ECO:0007669"/>
    <property type="project" value="TreeGrafter"/>
</dbReference>
<dbReference type="EMBL" id="REFI01000011">
    <property type="protein sequence ID" value="RMA77462.1"/>
    <property type="molecule type" value="Genomic_DNA"/>
</dbReference>
<accession>A0A3M0AE73</accession>
<evidence type="ECO:0000256" key="2">
    <source>
        <dbReference type="ARBA" id="ARBA00022695"/>
    </source>
</evidence>
<keyword evidence="4" id="KW-0067">ATP-binding</keyword>
<dbReference type="AlphaFoldDB" id="A0A3M0AE73"/>
<dbReference type="GO" id="GO:0005524">
    <property type="term" value="F:ATP binding"/>
    <property type="evidence" value="ECO:0007669"/>
    <property type="project" value="UniProtKB-KW"/>
</dbReference>
<dbReference type="SUPFAM" id="SSF140931">
    <property type="entry name" value="Fic-like"/>
    <property type="match status" value="1"/>
</dbReference>
<evidence type="ECO:0000256" key="3">
    <source>
        <dbReference type="ARBA" id="ARBA00022741"/>
    </source>
</evidence>
<proteinExistence type="predicted"/>
<evidence type="ECO:0000256" key="5">
    <source>
        <dbReference type="ARBA" id="ARBA00034531"/>
    </source>
</evidence>
<keyword evidence="3" id="KW-0547">Nucleotide-binding</keyword>
<dbReference type="OrthoDB" id="9813719at2"/>
<evidence type="ECO:0000256" key="6">
    <source>
        <dbReference type="ARBA" id="ARBA00047939"/>
    </source>
</evidence>
<dbReference type="InterPro" id="IPR003812">
    <property type="entry name" value="Fido"/>
</dbReference>
<evidence type="ECO:0000259" key="8">
    <source>
        <dbReference type="PROSITE" id="PS51459"/>
    </source>
</evidence>
<keyword evidence="10" id="KW-1185">Reference proteome</keyword>
<dbReference type="GO" id="GO:0070733">
    <property type="term" value="F:AMPylase activity"/>
    <property type="evidence" value="ECO:0007669"/>
    <property type="project" value="UniProtKB-EC"/>
</dbReference>
<protein>
    <recommendedName>
        <fullName evidence="5">protein adenylyltransferase</fullName>
        <ecNumber evidence="5">2.7.7.108</ecNumber>
    </recommendedName>
</protein>
<dbReference type="SMART" id="SM01040">
    <property type="entry name" value="Bro-N"/>
    <property type="match status" value="1"/>
</dbReference>
<dbReference type="Proteomes" id="UP000267246">
    <property type="component" value="Unassembled WGS sequence"/>
</dbReference>
<feature type="domain" description="Fido" evidence="8">
    <location>
        <begin position="132"/>
        <end position="258"/>
    </location>
</feature>
<evidence type="ECO:0000256" key="7">
    <source>
        <dbReference type="ARBA" id="ARBA00048696"/>
    </source>
</evidence>
<dbReference type="PANTHER" id="PTHR39560">
    <property type="entry name" value="PROTEIN ADENYLYLTRANSFERASE FIC-RELATED"/>
    <property type="match status" value="1"/>
</dbReference>
<name>A0A3M0AE73_9BACT</name>
<dbReference type="PROSITE" id="PS51459">
    <property type="entry name" value="FIDO"/>
    <property type="match status" value="1"/>
</dbReference>
<evidence type="ECO:0000313" key="9">
    <source>
        <dbReference type="EMBL" id="RMA77462.1"/>
    </source>
</evidence>
<dbReference type="Pfam" id="PF02661">
    <property type="entry name" value="Fic"/>
    <property type="match status" value="1"/>
</dbReference>
<reference evidence="9 10" key="1">
    <citation type="submission" date="2018-10" db="EMBL/GenBank/DDBJ databases">
        <title>Genomic Encyclopedia of Archaeal and Bacterial Type Strains, Phase II (KMG-II): from individual species to whole genera.</title>
        <authorList>
            <person name="Goeker M."/>
        </authorList>
    </citation>
    <scope>NUCLEOTIDE SEQUENCE [LARGE SCALE GENOMIC DNA]</scope>
    <source>
        <strain evidence="9 10">ATCC 29870</strain>
    </source>
</reference>
<comment type="catalytic activity">
    <reaction evidence="6">
        <text>L-threonyl-[protein] + ATP = 3-O-(5'-adenylyl)-L-threonyl-[protein] + diphosphate</text>
        <dbReference type="Rhea" id="RHEA:54292"/>
        <dbReference type="Rhea" id="RHEA-COMP:11060"/>
        <dbReference type="Rhea" id="RHEA-COMP:13847"/>
        <dbReference type="ChEBI" id="CHEBI:30013"/>
        <dbReference type="ChEBI" id="CHEBI:30616"/>
        <dbReference type="ChEBI" id="CHEBI:33019"/>
        <dbReference type="ChEBI" id="CHEBI:138113"/>
        <dbReference type="EC" id="2.7.7.108"/>
    </reaction>
</comment>
<dbReference type="InterPro" id="IPR003497">
    <property type="entry name" value="BRO_N_domain"/>
</dbReference>
<dbReference type="PANTHER" id="PTHR39560:SF1">
    <property type="entry name" value="PROTEIN ADENYLYLTRANSFERASE FIC-RELATED"/>
    <property type="match status" value="1"/>
</dbReference>
<dbReference type="NCBIfam" id="NF046029">
    <property type="entry name" value="ProtAdlyltaseNmFic"/>
    <property type="match status" value="1"/>
</dbReference>
<dbReference type="Gene3D" id="1.10.3290.10">
    <property type="entry name" value="Fido-like domain"/>
    <property type="match status" value="1"/>
</dbReference>
<evidence type="ECO:0000256" key="1">
    <source>
        <dbReference type="ARBA" id="ARBA00022679"/>
    </source>
</evidence>
<sequence>MIKHSIRFFLNKPVRAIWDYKNSKWWYSAVDIIQIISASKNPRILWNTLKRRNGQLLKFCKQFKLFATDGKKYNSDVICENGIKELGFILKSNSYAKFKKWLEGSNDSIDEQSRRKAYELYKTTLVNDDEIGKTISLVKIHGYLFEGLYNFAGKIRTKTISKGNFTFANGDFLPQILSDLDKMPDSNFDEIVDKYVEMNIAHPFMEGNGRATRIWLDLLLINRINMCIDWSKIEKSDYLEAMIESPNDISKIKNLLKNALTFEINNRELFIKGIDISYYYEEIE</sequence>
<comment type="catalytic activity">
    <reaction evidence="7">
        <text>L-tyrosyl-[protein] + ATP = O-(5'-adenylyl)-L-tyrosyl-[protein] + diphosphate</text>
        <dbReference type="Rhea" id="RHEA:54288"/>
        <dbReference type="Rhea" id="RHEA-COMP:10136"/>
        <dbReference type="Rhea" id="RHEA-COMP:13846"/>
        <dbReference type="ChEBI" id="CHEBI:30616"/>
        <dbReference type="ChEBI" id="CHEBI:33019"/>
        <dbReference type="ChEBI" id="CHEBI:46858"/>
        <dbReference type="ChEBI" id="CHEBI:83624"/>
        <dbReference type="EC" id="2.7.7.108"/>
    </reaction>
</comment>